<dbReference type="RefSeq" id="WP_146925341.1">
    <property type="nucleotide sequence ID" value="NZ_BJUB01000001.1"/>
</dbReference>
<sequence length="243" mass="25457">MTWASRIRLLVGTLLVLVLAAVATYNLNESRGVAASDSAQILAKTYEVGTPYAGLVVDQMVDVGDPVTKGEPLFVIESASLQYDITNGFAKPATEATQVDDQGRLVVLAAGDGTVTTITSERGTFVQPATNLATVQRADTLYVQAEYTLTANEYARVSEDATAVVELPNHSTIRAFVSEVKVETVAGEAQAVVTLTGDALDDGAQNGLVSAGTPVTAELQLRNDGVVTRTADTVKTYLGGLFG</sequence>
<dbReference type="PANTHER" id="PTHR30386">
    <property type="entry name" value="MEMBRANE FUSION SUBUNIT OF EMRAB-TOLC MULTIDRUG EFFLUX PUMP"/>
    <property type="match status" value="1"/>
</dbReference>
<evidence type="ECO:0000313" key="2">
    <source>
        <dbReference type="Proteomes" id="UP000321118"/>
    </source>
</evidence>
<evidence type="ECO:0000313" key="1">
    <source>
        <dbReference type="EMBL" id="GEK19849.1"/>
    </source>
</evidence>
<evidence type="ECO:0008006" key="3">
    <source>
        <dbReference type="Google" id="ProtNLM"/>
    </source>
</evidence>
<accession>A0A510UZ08</accession>
<comment type="caution">
    <text evidence="1">The sequence shown here is derived from an EMBL/GenBank/DDBJ whole genome shotgun (WGS) entry which is preliminary data.</text>
</comment>
<dbReference type="OrthoDB" id="3725787at2"/>
<protein>
    <recommendedName>
        <fullName evidence="3">Membrane fusion protein biotin-lipoyl like domain-containing protein</fullName>
    </recommendedName>
</protein>
<keyword evidence="2" id="KW-1185">Reference proteome</keyword>
<reference evidence="1 2" key="1">
    <citation type="submission" date="2019-07" db="EMBL/GenBank/DDBJ databases">
        <title>Whole genome shotgun sequence of Cellulomonas xylanilytica NBRC 101102.</title>
        <authorList>
            <person name="Hosoyama A."/>
            <person name="Uohara A."/>
            <person name="Ohji S."/>
            <person name="Ichikawa N."/>
        </authorList>
    </citation>
    <scope>NUCLEOTIDE SEQUENCE [LARGE SCALE GENOMIC DNA]</scope>
    <source>
        <strain evidence="1 2">NBRC 101102</strain>
    </source>
</reference>
<proteinExistence type="predicted"/>
<name>A0A510UZ08_9CELL</name>
<gene>
    <name evidence="1" type="ORF">CXY01_03690</name>
</gene>
<dbReference type="SUPFAM" id="SSF111369">
    <property type="entry name" value="HlyD-like secretion proteins"/>
    <property type="match status" value="1"/>
</dbReference>
<dbReference type="Gene3D" id="2.40.50.100">
    <property type="match status" value="1"/>
</dbReference>
<dbReference type="EMBL" id="BJUB01000001">
    <property type="protein sequence ID" value="GEK19849.1"/>
    <property type="molecule type" value="Genomic_DNA"/>
</dbReference>
<dbReference type="InterPro" id="IPR050739">
    <property type="entry name" value="MFP"/>
</dbReference>
<dbReference type="Proteomes" id="UP000321118">
    <property type="component" value="Unassembled WGS sequence"/>
</dbReference>
<dbReference type="AlphaFoldDB" id="A0A510UZ08"/>
<organism evidence="1 2">
    <name type="scientific">Cellulomonas xylanilytica</name>
    <dbReference type="NCBI Taxonomy" id="233583"/>
    <lineage>
        <taxon>Bacteria</taxon>
        <taxon>Bacillati</taxon>
        <taxon>Actinomycetota</taxon>
        <taxon>Actinomycetes</taxon>
        <taxon>Micrococcales</taxon>
        <taxon>Cellulomonadaceae</taxon>
        <taxon>Cellulomonas</taxon>
    </lineage>
</organism>